<dbReference type="InterPro" id="IPR015018">
    <property type="entry name" value="DUF1905"/>
</dbReference>
<reference evidence="1 2" key="1">
    <citation type="submission" date="2020-11" db="EMBL/GenBank/DDBJ databases">
        <title>Genome seq and assembly of Sphingosinicella sp.</title>
        <authorList>
            <person name="Chhetri G."/>
        </authorList>
    </citation>
    <scope>NUCLEOTIDE SEQUENCE [LARGE SCALE GENOMIC DNA]</scope>
    <source>
        <strain evidence="1 2">UDD2</strain>
    </source>
</reference>
<gene>
    <name evidence="1" type="ORF">IC614_08015</name>
</gene>
<dbReference type="EMBL" id="CP065592">
    <property type="protein sequence ID" value="QPQ56295.1"/>
    <property type="molecule type" value="Genomic_DNA"/>
</dbReference>
<accession>A0A7T2GLX1</accession>
<organism evidence="1 2">
    <name type="scientific">Allosphingosinicella flava</name>
    <dbReference type="NCBI Taxonomy" id="2771430"/>
    <lineage>
        <taxon>Bacteria</taxon>
        <taxon>Pseudomonadati</taxon>
        <taxon>Pseudomonadota</taxon>
        <taxon>Alphaproteobacteria</taxon>
        <taxon>Sphingomonadales</taxon>
        <taxon>Sphingomonadaceae</taxon>
        <taxon>Allosphingosinicella</taxon>
    </lineage>
</organism>
<dbReference type="SUPFAM" id="SSF141694">
    <property type="entry name" value="AF2212/PG0164-like"/>
    <property type="match status" value="1"/>
</dbReference>
<keyword evidence="2" id="KW-1185">Reference proteome</keyword>
<proteinExistence type="predicted"/>
<name>A0A7T2GLX1_9SPHN</name>
<dbReference type="InterPro" id="IPR037079">
    <property type="entry name" value="AF2212/PG0164-like_sf"/>
</dbReference>
<dbReference type="Proteomes" id="UP000594873">
    <property type="component" value="Chromosome"/>
</dbReference>
<evidence type="ECO:0000313" key="1">
    <source>
        <dbReference type="EMBL" id="QPQ56295.1"/>
    </source>
</evidence>
<protein>
    <submittedName>
        <fullName evidence="1">DUF1905 domain-containing protein</fullName>
    </submittedName>
</protein>
<dbReference type="Gene3D" id="2.40.30.100">
    <property type="entry name" value="AF2212/PG0164-like"/>
    <property type="match status" value="1"/>
</dbReference>
<dbReference type="KEGG" id="sflv:IC614_08015"/>
<sequence>MEVESFTVTGTLWLWQAAEAQGGGWHFLTVDGPVAAEIRYAALGRANRFGAIKVAATIGGTTWRTSLFPHKESGGFLLPVKADVRRREVVAAGSAVVAELRV</sequence>
<dbReference type="AlphaFoldDB" id="A0A7T2GLX1"/>
<dbReference type="Pfam" id="PF08922">
    <property type="entry name" value="DUF1905"/>
    <property type="match status" value="1"/>
</dbReference>
<evidence type="ECO:0000313" key="2">
    <source>
        <dbReference type="Proteomes" id="UP000594873"/>
    </source>
</evidence>